<sequence>TNNNSVSTISTRHDPPIGSKINRVNHENRHPIRLINQECKASDPLTLVSLNCRSVKNKAMSMCDFIISNGVDILAITETWLGTVIDDHVLSDLIPSGYDILHTARSGSRGGGTAVVCKQGLNIKKIVSTTVDVHAYTHLEHLDCYMSTGDKPSRLCAIYRPPPSKQNSFTNTVFFD</sequence>
<comment type="caution">
    <text evidence="1">The sequence shown here is derived from an EMBL/GenBank/DDBJ whole genome shotgun (WGS) entry which is preliminary data.</text>
</comment>
<dbReference type="InterPro" id="IPR036691">
    <property type="entry name" value="Endo/exonu/phosph_ase_sf"/>
</dbReference>
<dbReference type="Proteomes" id="UP001208570">
    <property type="component" value="Unassembled WGS sequence"/>
</dbReference>
<accession>A0AAD9IWH6</accession>
<feature type="non-terminal residue" evidence="1">
    <location>
        <position position="1"/>
    </location>
</feature>
<dbReference type="AlphaFoldDB" id="A0AAD9IWH6"/>
<evidence type="ECO:0000313" key="1">
    <source>
        <dbReference type="EMBL" id="KAK2141843.1"/>
    </source>
</evidence>
<keyword evidence="2" id="KW-1185">Reference proteome</keyword>
<name>A0AAD9IWH6_9ANNE</name>
<proteinExistence type="predicted"/>
<gene>
    <name evidence="1" type="ORF">LSH36_1033g00000</name>
</gene>
<dbReference type="Gene3D" id="3.60.10.10">
    <property type="entry name" value="Endonuclease/exonuclease/phosphatase"/>
    <property type="match status" value="1"/>
</dbReference>
<protein>
    <recommendedName>
        <fullName evidence="3">Endonuclease/exonuclease/phosphatase domain-containing protein</fullName>
    </recommendedName>
</protein>
<reference evidence="1" key="1">
    <citation type="journal article" date="2023" name="Mol. Biol. Evol.">
        <title>Third-Generation Sequencing Reveals the Adaptive Role of the Epigenome in Three Deep-Sea Polychaetes.</title>
        <authorList>
            <person name="Perez M."/>
            <person name="Aroh O."/>
            <person name="Sun Y."/>
            <person name="Lan Y."/>
            <person name="Juniper S.K."/>
            <person name="Young C.R."/>
            <person name="Angers B."/>
            <person name="Qian P.Y."/>
        </authorList>
    </citation>
    <scope>NUCLEOTIDE SEQUENCE</scope>
    <source>
        <strain evidence="1">P08H-3</strain>
    </source>
</reference>
<organism evidence="1 2">
    <name type="scientific">Paralvinella palmiformis</name>
    <dbReference type="NCBI Taxonomy" id="53620"/>
    <lineage>
        <taxon>Eukaryota</taxon>
        <taxon>Metazoa</taxon>
        <taxon>Spiralia</taxon>
        <taxon>Lophotrochozoa</taxon>
        <taxon>Annelida</taxon>
        <taxon>Polychaeta</taxon>
        <taxon>Sedentaria</taxon>
        <taxon>Canalipalpata</taxon>
        <taxon>Terebellida</taxon>
        <taxon>Terebelliformia</taxon>
        <taxon>Alvinellidae</taxon>
        <taxon>Paralvinella</taxon>
    </lineage>
</organism>
<dbReference type="EMBL" id="JAODUP010001033">
    <property type="protein sequence ID" value="KAK2141843.1"/>
    <property type="molecule type" value="Genomic_DNA"/>
</dbReference>
<dbReference type="PANTHER" id="PTHR46670">
    <property type="entry name" value="ENDO/EXONUCLEASE/PHOSPHATASE DOMAIN-CONTAINING PROTEIN"/>
    <property type="match status" value="1"/>
</dbReference>
<dbReference type="SUPFAM" id="SSF56219">
    <property type="entry name" value="DNase I-like"/>
    <property type="match status" value="1"/>
</dbReference>
<evidence type="ECO:0008006" key="3">
    <source>
        <dbReference type="Google" id="ProtNLM"/>
    </source>
</evidence>
<dbReference type="PANTHER" id="PTHR46670:SF3">
    <property type="entry name" value="ENDONUCLEASE_EXONUCLEASE_PHOSPHATASE DOMAIN-CONTAINING PROTEIN"/>
    <property type="match status" value="1"/>
</dbReference>
<evidence type="ECO:0000313" key="2">
    <source>
        <dbReference type="Proteomes" id="UP001208570"/>
    </source>
</evidence>